<dbReference type="InterPro" id="IPR014001">
    <property type="entry name" value="Helicase_ATP-bd"/>
</dbReference>
<reference evidence="6" key="2">
    <citation type="submission" date="2016-05" db="EMBL/GenBank/DDBJ databases">
        <title>Comparative analysis highlights variable genome content of wheat rusts and divergence of the mating loci.</title>
        <authorList>
            <person name="Cuomo C.A."/>
            <person name="Bakkeren G."/>
            <person name="Szabo L."/>
            <person name="Khalil H."/>
            <person name="Joly D."/>
            <person name="Goldberg J."/>
            <person name="Young S."/>
            <person name="Zeng Q."/>
            <person name="Fellers J."/>
        </authorList>
    </citation>
    <scope>NUCLEOTIDE SEQUENCE [LARGE SCALE GENOMIC DNA]</scope>
    <source>
        <strain evidence="6">1-1 BBBD Race 1</strain>
    </source>
</reference>
<feature type="domain" description="Helicase ATP-binding" evidence="5">
    <location>
        <begin position="12"/>
        <end position="185"/>
    </location>
</feature>
<gene>
    <name evidence="6" type="ORF">PTTG_30243</name>
</gene>
<protein>
    <submittedName>
        <fullName evidence="7">Helicase ATP-binding domain-containing protein</fullName>
    </submittedName>
</protein>
<reference evidence="7" key="4">
    <citation type="submission" date="2025-05" db="UniProtKB">
        <authorList>
            <consortium name="EnsemblFungi"/>
        </authorList>
    </citation>
    <scope>IDENTIFICATION</scope>
    <source>
        <strain evidence="7">isolate 1-1 / race 1 (BBBD)</strain>
    </source>
</reference>
<dbReference type="InterPro" id="IPR050628">
    <property type="entry name" value="SNF2_RAD54_helicase_TF"/>
</dbReference>
<keyword evidence="8" id="KW-1185">Reference proteome</keyword>
<dbReference type="GO" id="GO:0005524">
    <property type="term" value="F:ATP binding"/>
    <property type="evidence" value="ECO:0007669"/>
    <property type="project" value="UniProtKB-KW"/>
</dbReference>
<evidence type="ECO:0000259" key="5">
    <source>
        <dbReference type="PROSITE" id="PS51192"/>
    </source>
</evidence>
<dbReference type="SUPFAM" id="SSF52540">
    <property type="entry name" value="P-loop containing nucleoside triphosphate hydrolases"/>
    <property type="match status" value="1"/>
</dbReference>
<dbReference type="OrthoDB" id="448448at2759"/>
<dbReference type="STRING" id="630390.A0A180FZV9"/>
<dbReference type="Gene3D" id="3.40.50.300">
    <property type="entry name" value="P-loop containing nucleotide triphosphate hydrolases"/>
    <property type="match status" value="1"/>
</dbReference>
<dbReference type="GO" id="GO:0006281">
    <property type="term" value="P:DNA repair"/>
    <property type="evidence" value="ECO:0007669"/>
    <property type="project" value="TreeGrafter"/>
</dbReference>
<keyword evidence="1" id="KW-0547">Nucleotide-binding</keyword>
<evidence type="ECO:0000256" key="3">
    <source>
        <dbReference type="ARBA" id="ARBA00022840"/>
    </source>
</evidence>
<dbReference type="GO" id="GO:0008094">
    <property type="term" value="F:ATP-dependent activity, acting on DNA"/>
    <property type="evidence" value="ECO:0007669"/>
    <property type="project" value="TreeGrafter"/>
</dbReference>
<dbReference type="InterPro" id="IPR038718">
    <property type="entry name" value="SNF2-like_sf"/>
</dbReference>
<dbReference type="PANTHER" id="PTHR45626">
    <property type="entry name" value="TRANSCRIPTION TERMINATION FACTOR 2-RELATED"/>
    <property type="match status" value="1"/>
</dbReference>
<name>A0A180FZV9_PUCT1</name>
<dbReference type="GO" id="GO:0005634">
    <property type="term" value="C:nucleus"/>
    <property type="evidence" value="ECO:0007669"/>
    <property type="project" value="TreeGrafter"/>
</dbReference>
<dbReference type="CDD" id="cd18008">
    <property type="entry name" value="DEXDc_SHPRH-like"/>
    <property type="match status" value="1"/>
</dbReference>
<dbReference type="EMBL" id="ADAS02002486">
    <property type="protein sequence ID" value="OAV85828.1"/>
    <property type="molecule type" value="Genomic_DNA"/>
</dbReference>
<keyword evidence="2" id="KW-0378">Hydrolase</keyword>
<reference evidence="7 8" key="3">
    <citation type="journal article" date="2017" name="G3 (Bethesda)">
        <title>Comparative analysis highlights variable genome content of wheat rusts and divergence of the mating loci.</title>
        <authorList>
            <person name="Cuomo C.A."/>
            <person name="Bakkeren G."/>
            <person name="Khalil H.B."/>
            <person name="Panwar V."/>
            <person name="Joly D."/>
            <person name="Linning R."/>
            <person name="Sakthikumar S."/>
            <person name="Song X."/>
            <person name="Adiconis X."/>
            <person name="Fan L."/>
            <person name="Goldberg J.M."/>
            <person name="Levin J.Z."/>
            <person name="Young S."/>
            <person name="Zeng Q."/>
            <person name="Anikster Y."/>
            <person name="Bruce M."/>
            <person name="Wang M."/>
            <person name="Yin C."/>
            <person name="McCallum B."/>
            <person name="Szabo L.J."/>
            <person name="Hulbert S."/>
            <person name="Chen X."/>
            <person name="Fellers J.P."/>
        </authorList>
    </citation>
    <scope>NUCLEOTIDE SEQUENCE</scope>
    <source>
        <strain evidence="7">isolate 1-1 / race 1 (BBBD)</strain>
        <strain evidence="8">Isolate 1-1 / race 1 (BBBD)</strain>
    </source>
</reference>
<dbReference type="GO" id="GO:0016787">
    <property type="term" value="F:hydrolase activity"/>
    <property type="evidence" value="ECO:0007669"/>
    <property type="project" value="UniProtKB-KW"/>
</dbReference>
<dbReference type="AlphaFoldDB" id="A0A180FZV9"/>
<dbReference type="InterPro" id="IPR000330">
    <property type="entry name" value="SNF2_N"/>
</dbReference>
<dbReference type="InterPro" id="IPR027417">
    <property type="entry name" value="P-loop_NTPase"/>
</dbReference>
<sequence length="346" mass="39272">YMREAGINPMDQSTSTPSQGSILADDMGLGKTLTTLTYVLATRDLAVEHHWADWVNRSAATLVVCPLSTLSNWEHNISIHFKDQAISYCIFHGPDRKNLTRQDLQSSLVVLTTYKMIGESGNRLVGNQLTELPADADYSLMRNPSSNRTRNIRQLQSQFLLCLTGTPVQNRLTDLQSLITTLRIAPWDNEIIWQRCLIPRMKVGAPEAIKSLTQLMTSICLRRTKDVLLNLPEKVEHAVVVRSSPSWESLLRELHARFISTFGRLRAAGEQWDPSEFFRQLTMLRQFCNHPIFARAELPIQPTWRWQDSGKVVHLISSLQEFLQGVQGIGRPKAVVFSSFVGFLQM</sequence>
<dbReference type="PROSITE" id="PS51192">
    <property type="entry name" value="HELICASE_ATP_BIND_1"/>
    <property type="match status" value="1"/>
</dbReference>
<feature type="non-terminal residue" evidence="6">
    <location>
        <position position="1"/>
    </location>
</feature>
<reference evidence="6" key="1">
    <citation type="submission" date="2009-11" db="EMBL/GenBank/DDBJ databases">
        <authorList>
            <consortium name="The Broad Institute Genome Sequencing Platform"/>
            <person name="Ward D."/>
            <person name="Feldgarden M."/>
            <person name="Earl A."/>
            <person name="Young S.K."/>
            <person name="Zeng Q."/>
            <person name="Koehrsen M."/>
            <person name="Alvarado L."/>
            <person name="Berlin A."/>
            <person name="Bochicchio J."/>
            <person name="Borenstein D."/>
            <person name="Chapman S.B."/>
            <person name="Chen Z."/>
            <person name="Engels R."/>
            <person name="Freedman E."/>
            <person name="Gellesch M."/>
            <person name="Goldberg J."/>
            <person name="Griggs A."/>
            <person name="Gujja S."/>
            <person name="Heilman E."/>
            <person name="Heiman D."/>
            <person name="Hepburn T."/>
            <person name="Howarth C."/>
            <person name="Jen D."/>
            <person name="Larson L."/>
            <person name="Lewis B."/>
            <person name="Mehta T."/>
            <person name="Park D."/>
            <person name="Pearson M."/>
            <person name="Roberts A."/>
            <person name="Saif S."/>
            <person name="Shea T."/>
            <person name="Shenoy N."/>
            <person name="Sisk P."/>
            <person name="Stolte C."/>
            <person name="Sykes S."/>
            <person name="Thomson T."/>
            <person name="Walk T."/>
            <person name="White J."/>
            <person name="Yandava C."/>
            <person name="Izard J."/>
            <person name="Baranova O.V."/>
            <person name="Blanton J.M."/>
            <person name="Tanner A.C."/>
            <person name="Dewhirst F.E."/>
            <person name="Haas B."/>
            <person name="Nusbaum C."/>
            <person name="Birren B."/>
        </authorList>
    </citation>
    <scope>NUCLEOTIDE SEQUENCE [LARGE SCALE GENOMIC DNA]</scope>
    <source>
        <strain evidence="6">1-1 BBBD Race 1</strain>
    </source>
</reference>
<dbReference type="Proteomes" id="UP000005240">
    <property type="component" value="Unassembled WGS sequence"/>
</dbReference>
<dbReference type="PANTHER" id="PTHR45626:SF22">
    <property type="entry name" value="DNA REPAIR PROTEIN RAD5"/>
    <property type="match status" value="1"/>
</dbReference>
<dbReference type="Gene3D" id="3.40.50.10810">
    <property type="entry name" value="Tandem AAA-ATPase domain"/>
    <property type="match status" value="1"/>
</dbReference>
<evidence type="ECO:0000256" key="4">
    <source>
        <dbReference type="SAM" id="MobiDB-lite"/>
    </source>
</evidence>
<keyword evidence="3" id="KW-0067">ATP-binding</keyword>
<dbReference type="EnsemblFungi" id="PTTG_30243-t43_1">
    <property type="protein sequence ID" value="PTTG_30243-t43_1-p1"/>
    <property type="gene ID" value="PTTG_30243"/>
</dbReference>
<feature type="compositionally biased region" description="Polar residues" evidence="4">
    <location>
        <begin position="10"/>
        <end position="21"/>
    </location>
</feature>
<dbReference type="Pfam" id="PF00176">
    <property type="entry name" value="SNF2-rel_dom"/>
    <property type="match status" value="1"/>
</dbReference>
<dbReference type="VEuPathDB" id="FungiDB:PTTG_30243"/>
<accession>A0A180FZV9</accession>
<proteinExistence type="predicted"/>
<organism evidence="6">
    <name type="scientific">Puccinia triticina (isolate 1-1 / race 1 (BBBD))</name>
    <name type="common">Brown leaf rust fungus</name>
    <dbReference type="NCBI Taxonomy" id="630390"/>
    <lineage>
        <taxon>Eukaryota</taxon>
        <taxon>Fungi</taxon>
        <taxon>Dikarya</taxon>
        <taxon>Basidiomycota</taxon>
        <taxon>Pucciniomycotina</taxon>
        <taxon>Pucciniomycetes</taxon>
        <taxon>Pucciniales</taxon>
        <taxon>Pucciniaceae</taxon>
        <taxon>Puccinia</taxon>
    </lineage>
</organism>
<evidence type="ECO:0000256" key="2">
    <source>
        <dbReference type="ARBA" id="ARBA00022801"/>
    </source>
</evidence>
<feature type="region of interest" description="Disordered" evidence="4">
    <location>
        <begin position="1"/>
        <end position="22"/>
    </location>
</feature>
<evidence type="ECO:0000256" key="1">
    <source>
        <dbReference type="ARBA" id="ARBA00022741"/>
    </source>
</evidence>
<evidence type="ECO:0000313" key="7">
    <source>
        <dbReference type="EnsemblFungi" id="PTTG_30243-t43_1-p1"/>
    </source>
</evidence>
<evidence type="ECO:0000313" key="6">
    <source>
        <dbReference type="EMBL" id="OAV85828.1"/>
    </source>
</evidence>
<evidence type="ECO:0000313" key="8">
    <source>
        <dbReference type="Proteomes" id="UP000005240"/>
    </source>
</evidence>